<dbReference type="InterPro" id="IPR019823">
    <property type="entry name" value="Mechanosensitive_channel_CS"/>
</dbReference>
<dbReference type="GO" id="GO:0005886">
    <property type="term" value="C:plasma membrane"/>
    <property type="evidence" value="ECO:0007669"/>
    <property type="project" value="UniProtKB-SubCell"/>
</dbReference>
<dbReference type="GO" id="GO:0008381">
    <property type="term" value="F:mechanosensitive monoatomic ion channel activity"/>
    <property type="evidence" value="ECO:0007669"/>
    <property type="project" value="UniProtKB-UniRule"/>
</dbReference>
<evidence type="ECO:0000313" key="11">
    <source>
        <dbReference type="EMBL" id="SFZ86258.1"/>
    </source>
</evidence>
<dbReference type="Proteomes" id="UP000183447">
    <property type="component" value="Unassembled WGS sequence"/>
</dbReference>
<keyword evidence="8 10" id="KW-0472">Membrane</keyword>
<accession>A0A1K2I1I9</accession>
<dbReference type="InterPro" id="IPR001185">
    <property type="entry name" value="MS_channel"/>
</dbReference>
<dbReference type="PANTHER" id="PTHR30266:SF2">
    <property type="entry name" value="LARGE-CONDUCTANCE MECHANOSENSITIVE CHANNEL"/>
    <property type="match status" value="1"/>
</dbReference>
<keyword evidence="9 10" id="KW-0407">Ion channel</keyword>
<dbReference type="HAMAP" id="MF_00115">
    <property type="entry name" value="MscL"/>
    <property type="match status" value="1"/>
</dbReference>
<dbReference type="EMBL" id="FPKU01000003">
    <property type="protein sequence ID" value="SFZ86258.1"/>
    <property type="molecule type" value="Genomic_DNA"/>
</dbReference>
<evidence type="ECO:0000256" key="10">
    <source>
        <dbReference type="HAMAP-Rule" id="MF_00115"/>
    </source>
</evidence>
<keyword evidence="7 10" id="KW-0406">Ion transport</keyword>
<keyword evidence="3 10" id="KW-0813">Transport</keyword>
<organism evidence="11 12">
    <name type="scientific">Devosia enhydra</name>
    <dbReference type="NCBI Taxonomy" id="665118"/>
    <lineage>
        <taxon>Bacteria</taxon>
        <taxon>Pseudomonadati</taxon>
        <taxon>Pseudomonadota</taxon>
        <taxon>Alphaproteobacteria</taxon>
        <taxon>Hyphomicrobiales</taxon>
        <taxon>Devosiaceae</taxon>
        <taxon>Devosia</taxon>
    </lineage>
</organism>
<comment type="function">
    <text evidence="10">Channel that opens in response to stretch forces in the membrane lipid bilayer. May participate in the regulation of osmotic pressure changes within the cell.</text>
</comment>
<dbReference type="Gene3D" id="1.10.1200.120">
    <property type="entry name" value="Large-conductance mechanosensitive channel, MscL, domain 1"/>
    <property type="match status" value="1"/>
</dbReference>
<dbReference type="NCBIfam" id="NF001843">
    <property type="entry name" value="PRK00567.1-4"/>
    <property type="match status" value="1"/>
</dbReference>
<evidence type="ECO:0000256" key="9">
    <source>
        <dbReference type="ARBA" id="ARBA00023303"/>
    </source>
</evidence>
<dbReference type="InterPro" id="IPR037673">
    <property type="entry name" value="MSC/AndL"/>
</dbReference>
<gene>
    <name evidence="10" type="primary">mscL</name>
    <name evidence="11" type="ORF">SAMN02983003_3436</name>
</gene>
<evidence type="ECO:0000256" key="1">
    <source>
        <dbReference type="ARBA" id="ARBA00004651"/>
    </source>
</evidence>
<sequence>MAISEISTRGTSFLKEFRDFAVKGNMIDLAIGVIIGAAFGTIVSSLVDDVFMPIIGLLIGGVDFSNLFFVLSNPNNVPVPSVAAAKAAGVATLNVGIFINALVKFTIIAFVLFLVVKGINAMKRQAAKDPAPAAPSKQEILLTEIRDALVKNGAPRV</sequence>
<dbReference type="PROSITE" id="PS01327">
    <property type="entry name" value="MSCL"/>
    <property type="match status" value="1"/>
</dbReference>
<evidence type="ECO:0000256" key="4">
    <source>
        <dbReference type="ARBA" id="ARBA00022475"/>
    </source>
</evidence>
<evidence type="ECO:0000256" key="3">
    <source>
        <dbReference type="ARBA" id="ARBA00022448"/>
    </source>
</evidence>
<reference evidence="11 12" key="1">
    <citation type="submission" date="2016-11" db="EMBL/GenBank/DDBJ databases">
        <authorList>
            <person name="Jaros S."/>
            <person name="Januszkiewicz K."/>
            <person name="Wedrychowicz H."/>
        </authorList>
    </citation>
    <scope>NUCLEOTIDE SEQUENCE [LARGE SCALE GENOMIC DNA]</scope>
    <source>
        <strain evidence="11 12">ATCC 23634</strain>
    </source>
</reference>
<evidence type="ECO:0000313" key="12">
    <source>
        <dbReference type="Proteomes" id="UP000183447"/>
    </source>
</evidence>
<feature type="transmembrane region" description="Helical" evidence="10">
    <location>
        <begin position="20"/>
        <end position="43"/>
    </location>
</feature>
<dbReference type="STRING" id="665118.SAMN02983003_3436"/>
<dbReference type="SUPFAM" id="SSF81330">
    <property type="entry name" value="Gated mechanosensitive channel"/>
    <property type="match status" value="1"/>
</dbReference>
<evidence type="ECO:0000256" key="8">
    <source>
        <dbReference type="ARBA" id="ARBA00023136"/>
    </source>
</evidence>
<keyword evidence="12" id="KW-1185">Reference proteome</keyword>
<evidence type="ECO:0000256" key="6">
    <source>
        <dbReference type="ARBA" id="ARBA00022989"/>
    </source>
</evidence>
<evidence type="ECO:0000256" key="5">
    <source>
        <dbReference type="ARBA" id="ARBA00022692"/>
    </source>
</evidence>
<protein>
    <recommendedName>
        <fullName evidence="10">Large-conductance mechanosensitive channel</fullName>
    </recommendedName>
</protein>
<comment type="subunit">
    <text evidence="10">Homopentamer.</text>
</comment>
<comment type="subcellular location">
    <subcellularLocation>
        <location evidence="10">Cell inner membrane</location>
        <topology evidence="10">Multi-pass membrane protein</topology>
    </subcellularLocation>
    <subcellularLocation>
        <location evidence="1">Cell membrane</location>
        <topology evidence="1">Multi-pass membrane protein</topology>
    </subcellularLocation>
</comment>
<evidence type="ECO:0000256" key="2">
    <source>
        <dbReference type="ARBA" id="ARBA00007254"/>
    </source>
</evidence>
<dbReference type="AlphaFoldDB" id="A0A1K2I1I9"/>
<dbReference type="PRINTS" id="PR01264">
    <property type="entry name" value="MECHCHANNEL"/>
</dbReference>
<keyword evidence="5 10" id="KW-0812">Transmembrane</keyword>
<keyword evidence="10" id="KW-0997">Cell inner membrane</keyword>
<evidence type="ECO:0000256" key="7">
    <source>
        <dbReference type="ARBA" id="ARBA00023065"/>
    </source>
</evidence>
<dbReference type="NCBIfam" id="NF010557">
    <property type="entry name" value="PRK13952.1"/>
    <property type="match status" value="1"/>
</dbReference>
<dbReference type="Pfam" id="PF01741">
    <property type="entry name" value="MscL"/>
    <property type="match status" value="1"/>
</dbReference>
<comment type="similarity">
    <text evidence="2 10">Belongs to the MscL family.</text>
</comment>
<proteinExistence type="inferred from homology"/>
<keyword evidence="4 10" id="KW-1003">Cell membrane</keyword>
<dbReference type="PANTHER" id="PTHR30266">
    <property type="entry name" value="MECHANOSENSITIVE CHANNEL MSCL"/>
    <property type="match status" value="1"/>
</dbReference>
<feature type="transmembrane region" description="Helical" evidence="10">
    <location>
        <begin position="91"/>
        <end position="116"/>
    </location>
</feature>
<dbReference type="InterPro" id="IPR036019">
    <property type="entry name" value="MscL_channel"/>
</dbReference>
<dbReference type="RefSeq" id="WP_072345701.1">
    <property type="nucleotide sequence ID" value="NZ_FPKU01000003.1"/>
</dbReference>
<keyword evidence="6 10" id="KW-1133">Transmembrane helix</keyword>
<dbReference type="NCBIfam" id="TIGR00220">
    <property type="entry name" value="mscL"/>
    <property type="match status" value="1"/>
</dbReference>
<dbReference type="OrthoDB" id="9810350at2"/>
<name>A0A1K2I1I9_9HYPH</name>